<proteinExistence type="predicted"/>
<dbReference type="HOGENOM" id="CLU_1587107_0_0_1"/>
<gene>
    <name evidence="1" type="ORF">PHLGIDRAFT_17340</name>
</gene>
<dbReference type="Proteomes" id="UP000053257">
    <property type="component" value="Unassembled WGS sequence"/>
</dbReference>
<dbReference type="OrthoDB" id="3132725at2759"/>
<sequence length="168" mass="18873">MVARLPNRAKGGRTYATLSVQEREQVPFVWLEQATLTFDSVNIVPGSTNRWDKIISYILPDKGWFPSSRRQGFDQSTYLRAWIAMLNRLDNRAADIVVNAARQRLATVTWLPEAGPAALWTSRTLTERGQHLPVGMAGPGPLIVACPRLSTLQGLKHFKLRDTTTEEE</sequence>
<accession>A0A0C3RYG9</accession>
<evidence type="ECO:0000313" key="1">
    <source>
        <dbReference type="EMBL" id="KIP01232.1"/>
    </source>
</evidence>
<keyword evidence="2" id="KW-1185">Reference proteome</keyword>
<reference evidence="1 2" key="1">
    <citation type="journal article" date="2014" name="PLoS Genet.">
        <title>Analysis of the Phlebiopsis gigantea genome, transcriptome and secretome provides insight into its pioneer colonization strategies of wood.</title>
        <authorList>
            <person name="Hori C."/>
            <person name="Ishida T."/>
            <person name="Igarashi K."/>
            <person name="Samejima M."/>
            <person name="Suzuki H."/>
            <person name="Master E."/>
            <person name="Ferreira P."/>
            <person name="Ruiz-Duenas F.J."/>
            <person name="Held B."/>
            <person name="Canessa P."/>
            <person name="Larrondo L.F."/>
            <person name="Schmoll M."/>
            <person name="Druzhinina I.S."/>
            <person name="Kubicek C.P."/>
            <person name="Gaskell J.A."/>
            <person name="Kersten P."/>
            <person name="St John F."/>
            <person name="Glasner J."/>
            <person name="Sabat G."/>
            <person name="Splinter BonDurant S."/>
            <person name="Syed K."/>
            <person name="Yadav J."/>
            <person name="Mgbeahuruike A.C."/>
            <person name="Kovalchuk A."/>
            <person name="Asiegbu F.O."/>
            <person name="Lackner G."/>
            <person name="Hoffmeister D."/>
            <person name="Rencoret J."/>
            <person name="Gutierrez A."/>
            <person name="Sun H."/>
            <person name="Lindquist E."/>
            <person name="Barry K."/>
            <person name="Riley R."/>
            <person name="Grigoriev I.V."/>
            <person name="Henrissat B."/>
            <person name="Kues U."/>
            <person name="Berka R.M."/>
            <person name="Martinez A.T."/>
            <person name="Covert S.F."/>
            <person name="Blanchette R.A."/>
            <person name="Cullen D."/>
        </authorList>
    </citation>
    <scope>NUCLEOTIDE SEQUENCE [LARGE SCALE GENOMIC DNA]</scope>
    <source>
        <strain evidence="1 2">11061_1 CR5-6</strain>
    </source>
</reference>
<name>A0A0C3RYG9_PHLG1</name>
<dbReference type="AlphaFoldDB" id="A0A0C3RYG9"/>
<organism evidence="1 2">
    <name type="scientific">Phlebiopsis gigantea (strain 11061_1 CR5-6)</name>
    <name type="common">White-rot fungus</name>
    <name type="synonym">Peniophora gigantea</name>
    <dbReference type="NCBI Taxonomy" id="745531"/>
    <lineage>
        <taxon>Eukaryota</taxon>
        <taxon>Fungi</taxon>
        <taxon>Dikarya</taxon>
        <taxon>Basidiomycota</taxon>
        <taxon>Agaricomycotina</taxon>
        <taxon>Agaricomycetes</taxon>
        <taxon>Polyporales</taxon>
        <taxon>Phanerochaetaceae</taxon>
        <taxon>Phlebiopsis</taxon>
    </lineage>
</organism>
<evidence type="ECO:0000313" key="2">
    <source>
        <dbReference type="Proteomes" id="UP000053257"/>
    </source>
</evidence>
<protein>
    <submittedName>
        <fullName evidence="1">Uncharacterized protein</fullName>
    </submittedName>
</protein>
<dbReference type="EMBL" id="KN840853">
    <property type="protein sequence ID" value="KIP01232.1"/>
    <property type="molecule type" value="Genomic_DNA"/>
</dbReference>